<dbReference type="Gene3D" id="3.20.20.80">
    <property type="entry name" value="Glycosidases"/>
    <property type="match status" value="1"/>
</dbReference>
<dbReference type="InterPro" id="IPR013780">
    <property type="entry name" value="Glyco_hydro_b"/>
</dbReference>
<keyword evidence="2 6" id="KW-0378">Hydrolase</keyword>
<dbReference type="InterPro" id="IPR000322">
    <property type="entry name" value="Glyco_hydro_31_TIM"/>
</dbReference>
<evidence type="ECO:0000256" key="1">
    <source>
        <dbReference type="ARBA" id="ARBA00007806"/>
    </source>
</evidence>
<organism evidence="6 7">
    <name type="scientific">Cellulomonas chengniuliangii</name>
    <dbReference type="NCBI Taxonomy" id="2968084"/>
    <lineage>
        <taxon>Bacteria</taxon>
        <taxon>Bacillati</taxon>
        <taxon>Actinomycetota</taxon>
        <taxon>Actinomycetes</taxon>
        <taxon>Micrococcales</taxon>
        <taxon>Cellulomonadaceae</taxon>
        <taxon>Cellulomonas</taxon>
    </lineage>
</organism>
<sequence length="853" mass="94208">MPTASSDPVDKLDDAVAPRAQEPVGDPARDGARDPARADPRAVVRGPGYRFTVLTSRLIRMERSEDGVFIDAPTQLVRSRRFDVPQITVAESEDGIDIWTEHLHVRYDRGPFTAAGLSVSMRTRAQSTHRTRWSYGDPARHGDGRPSNLGGTARTLDDVDGAIELEPGLLSVHGFAVVDDSRSLLLTDDGWVAPRPPGAGQDLYFFGYGRDYQDALRDFFALTGPSPLLPRWALGNWWSRFHRYTADEFLALMDRFRAAGIPFSVAVLDMDWHLVDIDPALGSGWTGYTWDRGLFPDPAAFLAELHARNLRVTLNVHPADGVRRHEAAYPDMARELGLDPESGLEIAFDISSREFVEAYLRHLHHPHEEIGVDFWWIDWQSGTSARVPGLDPLWMLNHVHHRDSGRDGRRPITFSRYAGLGSHRYPVGFSGDTVVTWDSLDFQPYFTATASNVGYFWWSHDIGGHLGGVKDDELATRWFQLGVFSPINRLHSTASPFNSKEPWRFGLQAEQVMTRFLRLRHQLVPYLYSAMWAAHTDGVAPIRPMYHDHPWAPEAYESPNQYMFGPDLLVAPITTPADRATHLGRVDAWLPEGAWYDVFTGRRYDGGRRVELHRTLEQMPVLARAGAVLPLAADPMADTGTRPEALVLRILPGADGRTVLVEDDGQGDPRPEDRQLTTFTLRWSEHGPDADGVVRADAVLAIEPPVGPGAGIARTLTLDVVGVDEVRRVGVGGRTLTVADVGLVTDAAHSTIPEARRGDGPAAGQGVLRVRLGTLDLADGVEVHLEGLRHRGPDVHGDVFRLLDEAEIAFDTKSLVMELVERMSGAALVASLHGLDLPGNLYGAILEVVAAAR</sequence>
<evidence type="ECO:0000256" key="2">
    <source>
        <dbReference type="RuleBase" id="RU361185"/>
    </source>
</evidence>
<comment type="similarity">
    <text evidence="1 2">Belongs to the glycosyl hydrolase 31 family.</text>
</comment>
<evidence type="ECO:0000313" key="7">
    <source>
        <dbReference type="Proteomes" id="UP001316189"/>
    </source>
</evidence>
<accession>A0ABY5L0X7</accession>
<dbReference type="PANTHER" id="PTHR22762">
    <property type="entry name" value="ALPHA-GLUCOSIDASE"/>
    <property type="match status" value="1"/>
</dbReference>
<dbReference type="SUPFAM" id="SSF51445">
    <property type="entry name" value="(Trans)glycosidases"/>
    <property type="match status" value="1"/>
</dbReference>
<evidence type="ECO:0000313" key="6">
    <source>
        <dbReference type="EMBL" id="UUI75070.1"/>
    </source>
</evidence>
<feature type="domain" description="Glycosyl hydrolase family 31 C-terminal" evidence="5">
    <location>
        <begin position="539"/>
        <end position="629"/>
    </location>
</feature>
<evidence type="ECO:0000259" key="4">
    <source>
        <dbReference type="Pfam" id="PF01055"/>
    </source>
</evidence>
<keyword evidence="2" id="KW-0326">Glycosidase</keyword>
<dbReference type="Gene3D" id="2.60.40.1180">
    <property type="entry name" value="Golgi alpha-mannosidase II"/>
    <property type="match status" value="2"/>
</dbReference>
<dbReference type="PANTHER" id="PTHR22762:SF89">
    <property type="entry name" value="ALPHA-XYLOSIDASE"/>
    <property type="match status" value="1"/>
</dbReference>
<dbReference type="RefSeq" id="WP_227570047.1">
    <property type="nucleotide sequence ID" value="NZ_CP101988.1"/>
</dbReference>
<dbReference type="Pfam" id="PF21365">
    <property type="entry name" value="Glyco_hydro_31_3rd"/>
    <property type="match status" value="1"/>
</dbReference>
<feature type="region of interest" description="Disordered" evidence="3">
    <location>
        <begin position="1"/>
        <end position="41"/>
    </location>
</feature>
<dbReference type="GO" id="GO:0016787">
    <property type="term" value="F:hydrolase activity"/>
    <property type="evidence" value="ECO:0007669"/>
    <property type="project" value="UniProtKB-KW"/>
</dbReference>
<dbReference type="CDD" id="cd06595">
    <property type="entry name" value="GH31_u1"/>
    <property type="match status" value="1"/>
</dbReference>
<dbReference type="Proteomes" id="UP001316189">
    <property type="component" value="Chromosome"/>
</dbReference>
<gene>
    <name evidence="6" type="ORF">NP064_15040</name>
</gene>
<reference evidence="6 7" key="1">
    <citation type="submission" date="2022-07" db="EMBL/GenBank/DDBJ databases">
        <title>Novel species in genus cellulomonas.</title>
        <authorList>
            <person name="Ye L."/>
        </authorList>
    </citation>
    <scope>NUCLEOTIDE SEQUENCE [LARGE SCALE GENOMIC DNA]</scope>
    <source>
        <strain evidence="7">zg-Y338</strain>
    </source>
</reference>
<name>A0ABY5L0X7_9CELL</name>
<dbReference type="InterPro" id="IPR048395">
    <property type="entry name" value="Glyco_hydro_31_C"/>
</dbReference>
<dbReference type="Pfam" id="PF01055">
    <property type="entry name" value="Glyco_hydro_31_2nd"/>
    <property type="match status" value="1"/>
</dbReference>
<feature type="domain" description="Glycoside hydrolase family 31 TIM barrel" evidence="4">
    <location>
        <begin position="227"/>
        <end position="530"/>
    </location>
</feature>
<dbReference type="SUPFAM" id="SSF51011">
    <property type="entry name" value="Glycosyl hydrolase domain"/>
    <property type="match status" value="1"/>
</dbReference>
<evidence type="ECO:0000259" key="5">
    <source>
        <dbReference type="Pfam" id="PF21365"/>
    </source>
</evidence>
<evidence type="ECO:0000256" key="3">
    <source>
        <dbReference type="SAM" id="MobiDB-lite"/>
    </source>
</evidence>
<protein>
    <submittedName>
        <fullName evidence="6">Glycoside hydrolase</fullName>
    </submittedName>
</protein>
<feature type="compositionally biased region" description="Basic and acidic residues" evidence="3">
    <location>
        <begin position="27"/>
        <end position="41"/>
    </location>
</feature>
<keyword evidence="7" id="KW-1185">Reference proteome</keyword>
<proteinExistence type="inferred from homology"/>
<dbReference type="EMBL" id="CP101988">
    <property type="protein sequence ID" value="UUI75070.1"/>
    <property type="molecule type" value="Genomic_DNA"/>
</dbReference>
<feature type="region of interest" description="Disordered" evidence="3">
    <location>
        <begin position="128"/>
        <end position="150"/>
    </location>
</feature>
<dbReference type="InterPro" id="IPR017853">
    <property type="entry name" value="GH"/>
</dbReference>